<dbReference type="RefSeq" id="WP_198476818.1">
    <property type="nucleotide sequence ID" value="NZ_JADGMQ010000008.1"/>
</dbReference>
<accession>A0ABS0SFM1</accession>
<evidence type="ECO:0000256" key="1">
    <source>
        <dbReference type="SAM" id="Coils"/>
    </source>
</evidence>
<comment type="caution">
    <text evidence="2">The sequence shown here is derived from an EMBL/GenBank/DDBJ whole genome shotgun (WGS) entry which is preliminary data.</text>
</comment>
<organism evidence="2 3">
    <name type="scientific">Aquamicrobium zhengzhouense</name>
    <dbReference type="NCBI Taxonomy" id="2781738"/>
    <lineage>
        <taxon>Bacteria</taxon>
        <taxon>Pseudomonadati</taxon>
        <taxon>Pseudomonadota</taxon>
        <taxon>Alphaproteobacteria</taxon>
        <taxon>Hyphomicrobiales</taxon>
        <taxon>Phyllobacteriaceae</taxon>
        <taxon>Aquamicrobium</taxon>
    </lineage>
</organism>
<proteinExistence type="predicted"/>
<keyword evidence="1" id="KW-0175">Coiled coil</keyword>
<sequence length="112" mass="11771">MAVTPRAGAGGVDDFTTGSPADLEAEIKRLREDVAKLADQLAKTSEHTYSAARRVASEGADHLRAKGEAAVDAIRSNASDIEEQISDAVREKPITALAIAAGIGYLLAVLRR</sequence>
<keyword evidence="3" id="KW-1185">Reference proteome</keyword>
<feature type="coiled-coil region" evidence="1">
    <location>
        <begin position="20"/>
        <end position="47"/>
    </location>
</feature>
<name>A0ABS0SFM1_9HYPH</name>
<protein>
    <submittedName>
        <fullName evidence="2">DUF883 domain-containing protein</fullName>
    </submittedName>
</protein>
<gene>
    <name evidence="2" type="ORF">IOD40_12170</name>
</gene>
<evidence type="ECO:0000313" key="2">
    <source>
        <dbReference type="EMBL" id="MBI1621415.1"/>
    </source>
</evidence>
<reference evidence="2 3" key="1">
    <citation type="submission" date="2020-10" db="EMBL/GenBank/DDBJ databases">
        <title>Aquamicrobium zhengzhouensis sp. nov., a exopolysaccharide producing bacterium isolated from farmland soil.</title>
        <authorList>
            <person name="Wang X."/>
        </authorList>
    </citation>
    <scope>NUCLEOTIDE SEQUENCE [LARGE SCALE GENOMIC DNA]</scope>
    <source>
        <strain evidence="3">cd-1</strain>
    </source>
</reference>
<dbReference type="EMBL" id="JADGMQ010000008">
    <property type="protein sequence ID" value="MBI1621415.1"/>
    <property type="molecule type" value="Genomic_DNA"/>
</dbReference>
<evidence type="ECO:0000313" key="3">
    <source>
        <dbReference type="Proteomes" id="UP000601789"/>
    </source>
</evidence>
<dbReference type="Proteomes" id="UP000601789">
    <property type="component" value="Unassembled WGS sequence"/>
</dbReference>